<dbReference type="EMBL" id="JAURVH010001530">
    <property type="protein sequence ID" value="KAK5905764.1"/>
    <property type="molecule type" value="Genomic_DNA"/>
</dbReference>
<evidence type="ECO:0000313" key="1">
    <source>
        <dbReference type="EMBL" id="KAK5905764.1"/>
    </source>
</evidence>
<reference evidence="1 2" key="1">
    <citation type="journal article" date="2023" name="Mol. Biol. Evol.">
        <title>Genomics of Secondarily Temperate Adaptation in the Only Non-Antarctic Icefish.</title>
        <authorList>
            <person name="Rivera-Colon A.G."/>
            <person name="Rayamajhi N."/>
            <person name="Minhas B.F."/>
            <person name="Madrigal G."/>
            <person name="Bilyk K.T."/>
            <person name="Yoon V."/>
            <person name="Hune M."/>
            <person name="Gregory S."/>
            <person name="Cheng C.H.C."/>
            <person name="Catchen J.M."/>
        </authorList>
    </citation>
    <scope>NUCLEOTIDE SEQUENCE [LARGE SCALE GENOMIC DNA]</scope>
    <source>
        <tissue evidence="1">White muscle</tissue>
    </source>
</reference>
<comment type="caution">
    <text evidence="1">The sequence shown here is derived from an EMBL/GenBank/DDBJ whole genome shotgun (WGS) entry which is preliminary data.</text>
</comment>
<dbReference type="AlphaFoldDB" id="A0AAN8H7M5"/>
<organism evidence="1 2">
    <name type="scientific">Champsocephalus gunnari</name>
    <name type="common">Mackerel icefish</name>
    <dbReference type="NCBI Taxonomy" id="52237"/>
    <lineage>
        <taxon>Eukaryota</taxon>
        <taxon>Metazoa</taxon>
        <taxon>Chordata</taxon>
        <taxon>Craniata</taxon>
        <taxon>Vertebrata</taxon>
        <taxon>Euteleostomi</taxon>
        <taxon>Actinopterygii</taxon>
        <taxon>Neopterygii</taxon>
        <taxon>Teleostei</taxon>
        <taxon>Neoteleostei</taxon>
        <taxon>Acanthomorphata</taxon>
        <taxon>Eupercaria</taxon>
        <taxon>Perciformes</taxon>
        <taxon>Notothenioidei</taxon>
        <taxon>Channichthyidae</taxon>
        <taxon>Champsocephalus</taxon>
    </lineage>
</organism>
<keyword evidence="2" id="KW-1185">Reference proteome</keyword>
<gene>
    <name evidence="1" type="ORF">CgunFtcFv8_001691</name>
</gene>
<accession>A0AAN8H7M5</accession>
<name>A0AAN8H7M5_CHAGU</name>
<proteinExistence type="predicted"/>
<dbReference type="Proteomes" id="UP001331515">
    <property type="component" value="Unassembled WGS sequence"/>
</dbReference>
<evidence type="ECO:0000313" key="2">
    <source>
        <dbReference type="Proteomes" id="UP001331515"/>
    </source>
</evidence>
<protein>
    <submittedName>
        <fullName evidence="1">Uncharacterized protein</fullName>
    </submittedName>
</protein>
<sequence length="99" mass="10956">MPGTRGGYWVNVGVKVALRPEETADIFRITRRRGQQARCTWMRQNQIVRKDSTNSYGEITTMRAQAANPTEITAVALNTLGSPKHTVAALLLMNPNDDG</sequence>